<dbReference type="Pfam" id="PF10646">
    <property type="entry name" value="Germane"/>
    <property type="match status" value="1"/>
</dbReference>
<evidence type="ECO:0000313" key="3">
    <source>
        <dbReference type="EMBL" id="SDS28485.1"/>
    </source>
</evidence>
<feature type="domain" description="GerMN" evidence="2">
    <location>
        <begin position="207"/>
        <end position="303"/>
    </location>
</feature>
<feature type="signal peptide" evidence="1">
    <location>
        <begin position="1"/>
        <end position="25"/>
    </location>
</feature>
<keyword evidence="1" id="KW-0732">Signal</keyword>
<feature type="chain" id="PRO_5009258232" evidence="1">
    <location>
        <begin position="26"/>
        <end position="576"/>
    </location>
</feature>
<evidence type="ECO:0000259" key="2">
    <source>
        <dbReference type="SMART" id="SM00909"/>
    </source>
</evidence>
<accession>A0A1H1QZ05</accession>
<dbReference type="AlphaFoldDB" id="A0A1H1QZ05"/>
<dbReference type="InterPro" id="IPR019606">
    <property type="entry name" value="GerMN"/>
</dbReference>
<dbReference type="PROSITE" id="PS51257">
    <property type="entry name" value="PROKAR_LIPOPROTEIN"/>
    <property type="match status" value="1"/>
</dbReference>
<dbReference type="Proteomes" id="UP000185663">
    <property type="component" value="Chromosome I"/>
</dbReference>
<gene>
    <name evidence="3" type="ORF">SAMN04489860_1210</name>
</gene>
<evidence type="ECO:0000313" key="4">
    <source>
        <dbReference type="Proteomes" id="UP000185663"/>
    </source>
</evidence>
<dbReference type="InterPro" id="IPR059026">
    <property type="entry name" value="LpqB_N"/>
</dbReference>
<name>A0A1H1QZ05_9CELL</name>
<dbReference type="STRING" id="545619.SAMN04489860_1210"/>
<proteinExistence type="predicted"/>
<dbReference type="InterPro" id="IPR018910">
    <property type="entry name" value="LpqB_C"/>
</dbReference>
<reference evidence="3 4" key="1">
    <citation type="submission" date="2016-10" db="EMBL/GenBank/DDBJ databases">
        <authorList>
            <person name="de Groot N.N."/>
        </authorList>
    </citation>
    <scope>NUCLEOTIDE SEQUENCE [LARGE SCALE GENOMIC DNA]</scope>
    <source>
        <strain evidence="3 4">DSM 22126</strain>
    </source>
</reference>
<dbReference type="SMART" id="SM00909">
    <property type="entry name" value="Germane"/>
    <property type="match status" value="1"/>
</dbReference>
<dbReference type="RefSeq" id="WP_083371941.1">
    <property type="nucleotide sequence ID" value="NZ_LT629776.1"/>
</dbReference>
<dbReference type="eggNOG" id="COG5401">
    <property type="taxonomic scope" value="Bacteria"/>
</dbReference>
<dbReference type="OrthoDB" id="3226781at2"/>
<dbReference type="Pfam" id="PF25976">
    <property type="entry name" value="LpqB_N"/>
    <property type="match status" value="1"/>
</dbReference>
<dbReference type="Pfam" id="PF10647">
    <property type="entry name" value="Gmad1"/>
    <property type="match status" value="1"/>
</dbReference>
<dbReference type="EMBL" id="LT629776">
    <property type="protein sequence ID" value="SDS28485.1"/>
    <property type="molecule type" value="Genomic_DNA"/>
</dbReference>
<evidence type="ECO:0000256" key="1">
    <source>
        <dbReference type="SAM" id="SignalP"/>
    </source>
</evidence>
<sequence>MTAGIRRAVAAIVAGALAVVLAACASIPTSGPVLDGDADVASPNQLFVSPERARDDADPEQIVRGFVKAQAAGPATGTYEIAQSYLTDDATAWDPSTQVLVYTGEPQLTVEIDGDTATARGSLSVLASVDDRGVYTVEPPDATRELNFDLTQDAEGRWRIDALENGTLMASINFEQSFQESVLYFPTPDRTYFVPDVRWLPKSSRWQTLAVTALLAGPVEWLQDSVIDVAPPGTELGIASVPVEDGVATVDLTSPISSASPEDRALLLAQIDATLASYPRTRSYEPIRSVELTSGGTPLRVDPEPAPSVASVIGSPLAVAEGSLVEVSGTRLETLESAPSLDGLDPTAFALSGDVSRAADGSAVVVRDGDDRLVSLRQGADERTAIWTGDDLVAPTVDRFSWVWTANGSGPPSVVSLDGESTADVTAGWLDDRTVTSIDVSADGARVVVVSTGSGGVRVHVTGVIRDGDGAPTGLAEPIRVGVALVEATEAVWSDSSQLAVLGASSGQDSPVVHLVDVGGNTESLSEVSGAEHLAAGNGEQSLLLVDADGDLSGRSTQGTSWQALAVDVDLVAYPG</sequence>
<protein>
    <submittedName>
        <fullName evidence="3">Sporulation and spore germination</fullName>
    </submittedName>
</protein>
<organism evidence="3 4">
    <name type="scientific">Paraoerskovia marina</name>
    <dbReference type="NCBI Taxonomy" id="545619"/>
    <lineage>
        <taxon>Bacteria</taxon>
        <taxon>Bacillati</taxon>
        <taxon>Actinomycetota</taxon>
        <taxon>Actinomycetes</taxon>
        <taxon>Micrococcales</taxon>
        <taxon>Cellulomonadaceae</taxon>
        <taxon>Paraoerskovia</taxon>
    </lineage>
</organism>
<dbReference type="SUPFAM" id="SSF82171">
    <property type="entry name" value="DPP6 N-terminal domain-like"/>
    <property type="match status" value="1"/>
</dbReference>
<keyword evidence="4" id="KW-1185">Reference proteome</keyword>